<name>A0A3M7QF66_BRAPC</name>
<protein>
    <submittedName>
        <fullName evidence="1">Uncharacterized protein</fullName>
    </submittedName>
</protein>
<dbReference type="AlphaFoldDB" id="A0A3M7QF66"/>
<accession>A0A3M7QF66</accession>
<keyword evidence="2" id="KW-1185">Reference proteome</keyword>
<gene>
    <name evidence="1" type="ORF">BpHYR1_048231</name>
</gene>
<comment type="caution">
    <text evidence="1">The sequence shown here is derived from an EMBL/GenBank/DDBJ whole genome shotgun (WGS) entry which is preliminary data.</text>
</comment>
<proteinExistence type="predicted"/>
<dbReference type="EMBL" id="REGN01006344">
    <property type="protein sequence ID" value="RNA09903.1"/>
    <property type="molecule type" value="Genomic_DNA"/>
</dbReference>
<evidence type="ECO:0000313" key="2">
    <source>
        <dbReference type="Proteomes" id="UP000276133"/>
    </source>
</evidence>
<dbReference type="Proteomes" id="UP000276133">
    <property type="component" value="Unassembled WGS sequence"/>
</dbReference>
<sequence>MTLFFDLRTSLGPIQLVVLCGSFTSQSAVELAQVLHYFENNYIGLVDPEDENCSRVIPKYPPSYWNLRKRIQKGLPRSNNSLKASRLGISLFRIMLNRIQIVMDITKKL</sequence>
<organism evidence="1 2">
    <name type="scientific">Brachionus plicatilis</name>
    <name type="common">Marine rotifer</name>
    <name type="synonym">Brachionus muelleri</name>
    <dbReference type="NCBI Taxonomy" id="10195"/>
    <lineage>
        <taxon>Eukaryota</taxon>
        <taxon>Metazoa</taxon>
        <taxon>Spiralia</taxon>
        <taxon>Gnathifera</taxon>
        <taxon>Rotifera</taxon>
        <taxon>Eurotatoria</taxon>
        <taxon>Monogononta</taxon>
        <taxon>Pseudotrocha</taxon>
        <taxon>Ploima</taxon>
        <taxon>Brachionidae</taxon>
        <taxon>Brachionus</taxon>
    </lineage>
</organism>
<reference evidence="1 2" key="1">
    <citation type="journal article" date="2018" name="Sci. Rep.">
        <title>Genomic signatures of local adaptation to the degree of environmental predictability in rotifers.</title>
        <authorList>
            <person name="Franch-Gras L."/>
            <person name="Hahn C."/>
            <person name="Garcia-Roger E.M."/>
            <person name="Carmona M.J."/>
            <person name="Serra M."/>
            <person name="Gomez A."/>
        </authorList>
    </citation>
    <scope>NUCLEOTIDE SEQUENCE [LARGE SCALE GENOMIC DNA]</scope>
    <source>
        <strain evidence="1">HYR1</strain>
    </source>
</reference>
<evidence type="ECO:0000313" key="1">
    <source>
        <dbReference type="EMBL" id="RNA09903.1"/>
    </source>
</evidence>